<evidence type="ECO:0000256" key="2">
    <source>
        <dbReference type="ARBA" id="ARBA00006228"/>
    </source>
</evidence>
<evidence type="ECO:0000313" key="9">
    <source>
        <dbReference type="Proteomes" id="UP000306552"/>
    </source>
</evidence>
<feature type="transmembrane region" description="Helical" evidence="7">
    <location>
        <begin position="5"/>
        <end position="22"/>
    </location>
</feature>
<dbReference type="GO" id="GO:0008324">
    <property type="term" value="F:monoatomic cation transmembrane transporter activity"/>
    <property type="evidence" value="ECO:0007669"/>
    <property type="project" value="InterPro"/>
</dbReference>
<sequence>MKSQFLSNILLMLIWVFLTGSYNAYNFSFGFILGLLIIWLIGYSVGQTKYIKILPRVIAFFFYFVYELIIANLEVAYEVMTPNLNVTPGIIKIPLDVETNLEISLLANLITLTPGTLSLDVSDDKKVLYVHSMYVKDRDEFIHHIKNGFERRILLITR</sequence>
<dbReference type="PANTHER" id="PTHR34584:SF1">
    <property type="entry name" value="NA(+)_H(+) ANTIPORTER SUBUNIT E1"/>
    <property type="match status" value="1"/>
</dbReference>
<name>A0A4U5TUE0_9FLAO</name>
<keyword evidence="4 7" id="KW-0812">Transmembrane</keyword>
<protein>
    <submittedName>
        <fullName evidence="8">Na+/H+ antiporter subunit E</fullName>
    </submittedName>
</protein>
<keyword evidence="3" id="KW-1003">Cell membrane</keyword>
<dbReference type="GO" id="GO:0005886">
    <property type="term" value="C:plasma membrane"/>
    <property type="evidence" value="ECO:0007669"/>
    <property type="project" value="UniProtKB-SubCell"/>
</dbReference>
<evidence type="ECO:0000256" key="4">
    <source>
        <dbReference type="ARBA" id="ARBA00022692"/>
    </source>
</evidence>
<evidence type="ECO:0000313" key="8">
    <source>
        <dbReference type="EMBL" id="TKS57551.1"/>
    </source>
</evidence>
<evidence type="ECO:0000256" key="7">
    <source>
        <dbReference type="SAM" id="Phobius"/>
    </source>
</evidence>
<dbReference type="PANTHER" id="PTHR34584">
    <property type="entry name" value="NA(+)/H(+) ANTIPORTER SUBUNIT E1"/>
    <property type="match status" value="1"/>
</dbReference>
<dbReference type="EMBL" id="SWMU01000001">
    <property type="protein sequence ID" value="TKS57551.1"/>
    <property type="molecule type" value="Genomic_DNA"/>
</dbReference>
<comment type="caution">
    <text evidence="8">The sequence shown here is derived from an EMBL/GenBank/DDBJ whole genome shotgun (WGS) entry which is preliminary data.</text>
</comment>
<feature type="transmembrane region" description="Helical" evidence="7">
    <location>
        <begin position="57"/>
        <end position="77"/>
    </location>
</feature>
<organism evidence="8 9">
    <name type="scientific">Mesohalobacter halotolerans</name>
    <dbReference type="NCBI Taxonomy" id="1883405"/>
    <lineage>
        <taxon>Bacteria</taxon>
        <taxon>Pseudomonadati</taxon>
        <taxon>Bacteroidota</taxon>
        <taxon>Flavobacteriia</taxon>
        <taxon>Flavobacteriales</taxon>
        <taxon>Flavobacteriaceae</taxon>
        <taxon>Mesohalobacter</taxon>
    </lineage>
</organism>
<dbReference type="Pfam" id="PF01899">
    <property type="entry name" value="MNHE"/>
    <property type="match status" value="1"/>
</dbReference>
<keyword evidence="5 7" id="KW-1133">Transmembrane helix</keyword>
<evidence type="ECO:0000256" key="6">
    <source>
        <dbReference type="ARBA" id="ARBA00023136"/>
    </source>
</evidence>
<dbReference type="OrthoDB" id="9800498at2"/>
<gene>
    <name evidence="8" type="ORF">FCN74_03805</name>
</gene>
<accession>A0A4U5TUE0</accession>
<comment type="similarity">
    <text evidence="2">Belongs to the CPA3 antiporters (TC 2.A.63) subunit E family.</text>
</comment>
<keyword evidence="9" id="KW-1185">Reference proteome</keyword>
<keyword evidence="6 7" id="KW-0472">Membrane</keyword>
<evidence type="ECO:0000256" key="3">
    <source>
        <dbReference type="ARBA" id="ARBA00022475"/>
    </source>
</evidence>
<reference evidence="8 9" key="1">
    <citation type="submission" date="2019-04" db="EMBL/GenBank/DDBJ databases">
        <title>Psychroflexus halotolerans sp. nov., isolated from a marine solar saltern.</title>
        <authorList>
            <person name="Feng X."/>
        </authorList>
    </citation>
    <scope>NUCLEOTIDE SEQUENCE [LARGE SCALE GENOMIC DNA]</scope>
    <source>
        <strain evidence="8 9">WDS2C27</strain>
    </source>
</reference>
<comment type="subcellular location">
    <subcellularLocation>
        <location evidence="1">Cell membrane</location>
        <topology evidence="1">Multi-pass membrane protein</topology>
    </subcellularLocation>
</comment>
<evidence type="ECO:0000256" key="1">
    <source>
        <dbReference type="ARBA" id="ARBA00004651"/>
    </source>
</evidence>
<dbReference type="InterPro" id="IPR002758">
    <property type="entry name" value="Cation_antiport_E"/>
</dbReference>
<dbReference type="PIRSF" id="PIRSF019239">
    <property type="entry name" value="MrpE"/>
    <property type="match status" value="1"/>
</dbReference>
<evidence type="ECO:0000256" key="5">
    <source>
        <dbReference type="ARBA" id="ARBA00022989"/>
    </source>
</evidence>
<proteinExistence type="inferred from homology"/>
<dbReference type="Proteomes" id="UP000306552">
    <property type="component" value="Unassembled WGS sequence"/>
</dbReference>
<feature type="transmembrane region" description="Helical" evidence="7">
    <location>
        <begin position="28"/>
        <end position="45"/>
    </location>
</feature>
<dbReference type="AlphaFoldDB" id="A0A4U5TUE0"/>
<dbReference type="RefSeq" id="WP_138931252.1">
    <property type="nucleotide sequence ID" value="NZ_SWMU01000001.1"/>
</dbReference>